<name>A0A4Y3KHR9_CELUD</name>
<keyword evidence="1" id="KW-0812">Transmembrane</keyword>
<dbReference type="EMBL" id="BJLP01000064">
    <property type="protein sequence ID" value="GEA82490.1"/>
    <property type="molecule type" value="Genomic_DNA"/>
</dbReference>
<proteinExistence type="predicted"/>
<keyword evidence="1" id="KW-0472">Membrane</keyword>
<evidence type="ECO:0008006" key="4">
    <source>
        <dbReference type="Google" id="ProtNLM"/>
    </source>
</evidence>
<organism evidence="2 3">
    <name type="scientific">Cellulomonas uda</name>
    <dbReference type="NCBI Taxonomy" id="1714"/>
    <lineage>
        <taxon>Bacteria</taxon>
        <taxon>Bacillati</taxon>
        <taxon>Actinomycetota</taxon>
        <taxon>Actinomycetes</taxon>
        <taxon>Micrococcales</taxon>
        <taxon>Cellulomonadaceae</taxon>
        <taxon>Cellulomonas</taxon>
    </lineage>
</organism>
<dbReference type="Proteomes" id="UP000315842">
    <property type="component" value="Unassembled WGS sequence"/>
</dbReference>
<gene>
    <name evidence="2" type="ORF">CUD01_29340</name>
</gene>
<keyword evidence="3" id="KW-1185">Reference proteome</keyword>
<evidence type="ECO:0000313" key="3">
    <source>
        <dbReference type="Proteomes" id="UP000315842"/>
    </source>
</evidence>
<sequence>MRFLVWGSMPLGSLLGGWLGHTTSVLTTLWVAAGIGLVATLPVVVSSLLRSRDLPPAPVHGTPPG</sequence>
<comment type="caution">
    <text evidence="2">The sequence shown here is derived from an EMBL/GenBank/DDBJ whole genome shotgun (WGS) entry which is preliminary data.</text>
</comment>
<protein>
    <recommendedName>
        <fullName evidence="4">Major facilitator superfamily (MFS) profile domain-containing protein</fullName>
    </recommendedName>
</protein>
<evidence type="ECO:0000313" key="2">
    <source>
        <dbReference type="EMBL" id="GEA82490.1"/>
    </source>
</evidence>
<reference evidence="2 3" key="1">
    <citation type="submission" date="2019-06" db="EMBL/GenBank/DDBJ databases">
        <title>Whole genome shotgun sequence of Cellulomonas uda NBRC 3747.</title>
        <authorList>
            <person name="Hosoyama A."/>
            <person name="Uohara A."/>
            <person name="Ohji S."/>
            <person name="Ichikawa N."/>
        </authorList>
    </citation>
    <scope>NUCLEOTIDE SEQUENCE [LARGE SCALE GENOMIC DNA]</scope>
    <source>
        <strain evidence="2 3">NBRC 3747</strain>
    </source>
</reference>
<keyword evidence="1" id="KW-1133">Transmembrane helix</keyword>
<evidence type="ECO:0000256" key="1">
    <source>
        <dbReference type="SAM" id="Phobius"/>
    </source>
</evidence>
<accession>A0A4Y3KHR9</accession>
<dbReference type="AlphaFoldDB" id="A0A4Y3KHR9"/>
<feature type="transmembrane region" description="Helical" evidence="1">
    <location>
        <begin position="29"/>
        <end position="49"/>
    </location>
</feature>